<dbReference type="Gene3D" id="2.30.29.30">
    <property type="entry name" value="Pleckstrin-homology domain (PH domain)/Phosphotyrosine-binding domain (PTB)"/>
    <property type="match status" value="1"/>
</dbReference>
<dbReference type="GO" id="GO:0005085">
    <property type="term" value="F:guanyl-nucleotide exchange factor activity"/>
    <property type="evidence" value="ECO:0007669"/>
    <property type="project" value="UniProtKB-KW"/>
</dbReference>
<protein>
    <recommendedName>
        <fullName evidence="7">Ras-specific guanine nucleotide-releasing factor RalGPS1</fullName>
    </recommendedName>
</protein>
<dbReference type="EMBL" id="OU963869">
    <property type="protein sequence ID" value="CAH0394838.1"/>
    <property type="molecule type" value="Genomic_DNA"/>
</dbReference>
<evidence type="ECO:0000259" key="3">
    <source>
        <dbReference type="PROSITE" id="PS50003"/>
    </source>
</evidence>
<dbReference type="PANTHER" id="PTHR23113:SF368">
    <property type="entry name" value="CELL DIVISION CONTROL PROTEIN 25"/>
    <property type="match status" value="1"/>
</dbReference>
<sequence length="694" mass="79093">MSDFRIDSIQCATLPIQRRRRDATHRALSKLRSSSVLVGVRIRMNSAGILQVSNTGFPTFQSMEISILGEVYLTCPQMLCMANMRYSEMPHDVTLDCSFASLQISNSKKWDRKSENSWVNENFDSGVEVSSHELPLLDSPQSESPQCKLKRHHTTNDCYSKKKTDSSVISYNNLNNAGERHSKSNSLPNNATLIKHVEPILEVLRVPPEDFASQLSLLDFAVFQQISPDELTSCAWHKRNKLEVAPNVVAFTRRFNHVSFWTVQEILKGATPKHRAQLLAYFIRIGKKLFELSNFHSLFAVISAMQSAPIYRLSKTWNHLAKKDKQLFDRLAEIFSEDCNWKHLREYIESLKLPCIPYLGIFLTDLVHIDMAHPHRTGGLESEQRQLKMNNILRIISAFQQSDYTFLPSRPDVLSYLRSIKFIDELQKFVEDDQYKLSLRLEPPSPSLSASKESVVSSCKNSQSLSPTKGSSLLQCSPVSKFVPGHRKCRSLGTKYRSTSLPRNFYKGAPLSLVNTLGIFSRQPSSTRIRHLLDDSVLEELPSSGITPQALKNGGLLEDFVDLPESKESSQQGCLRRKTLMKNGHKPSIKSWQRYWVELCHAALIFYPPKCFSGSERSDYKRDACKTYPINDCIVRQGDSPDVFFLHDPNRCNTYKFRAESQSAALLWYHELKKSLSNLQQNLKPPSANLISFE</sequence>
<evidence type="ECO:0000313" key="5">
    <source>
        <dbReference type="EMBL" id="CAH0394838.1"/>
    </source>
</evidence>
<evidence type="ECO:0000313" key="6">
    <source>
        <dbReference type="Proteomes" id="UP001152759"/>
    </source>
</evidence>
<dbReference type="SMART" id="SM00147">
    <property type="entry name" value="RasGEF"/>
    <property type="match status" value="1"/>
</dbReference>
<dbReference type="Pfam" id="PF00617">
    <property type="entry name" value="RasGEF"/>
    <property type="match status" value="1"/>
</dbReference>
<dbReference type="GO" id="GO:0007265">
    <property type="term" value="P:Ras protein signal transduction"/>
    <property type="evidence" value="ECO:0007669"/>
    <property type="project" value="TreeGrafter"/>
</dbReference>
<dbReference type="InterPro" id="IPR001849">
    <property type="entry name" value="PH_domain"/>
</dbReference>
<dbReference type="InterPro" id="IPR023578">
    <property type="entry name" value="Ras_GEF_dom_sf"/>
</dbReference>
<feature type="domain" description="PH" evidence="3">
    <location>
        <begin position="568"/>
        <end position="677"/>
    </location>
</feature>
<keyword evidence="1 2" id="KW-0344">Guanine-nucleotide releasing factor</keyword>
<dbReference type="PANTHER" id="PTHR23113">
    <property type="entry name" value="GUANINE NUCLEOTIDE EXCHANGE FACTOR"/>
    <property type="match status" value="1"/>
</dbReference>
<dbReference type="InterPro" id="IPR008937">
    <property type="entry name" value="Ras-like_GEF"/>
</dbReference>
<dbReference type="Pfam" id="PF00169">
    <property type="entry name" value="PH"/>
    <property type="match status" value="1"/>
</dbReference>
<evidence type="ECO:0008006" key="7">
    <source>
        <dbReference type="Google" id="ProtNLM"/>
    </source>
</evidence>
<dbReference type="SUPFAM" id="SSF50729">
    <property type="entry name" value="PH domain-like"/>
    <property type="match status" value="1"/>
</dbReference>
<dbReference type="GO" id="GO:0005886">
    <property type="term" value="C:plasma membrane"/>
    <property type="evidence" value="ECO:0007669"/>
    <property type="project" value="TreeGrafter"/>
</dbReference>
<dbReference type="InterPro" id="IPR011993">
    <property type="entry name" value="PH-like_dom_sf"/>
</dbReference>
<dbReference type="InterPro" id="IPR036964">
    <property type="entry name" value="RASGEF_cat_dom_sf"/>
</dbReference>
<evidence type="ECO:0000259" key="4">
    <source>
        <dbReference type="PROSITE" id="PS50009"/>
    </source>
</evidence>
<dbReference type="Proteomes" id="UP001152759">
    <property type="component" value="Chromosome 8"/>
</dbReference>
<gene>
    <name evidence="5" type="ORF">BEMITA_LOCUS13090</name>
</gene>
<dbReference type="SMART" id="SM00233">
    <property type="entry name" value="PH"/>
    <property type="match status" value="1"/>
</dbReference>
<dbReference type="PROSITE" id="PS50009">
    <property type="entry name" value="RASGEF_CAT"/>
    <property type="match status" value="1"/>
</dbReference>
<feature type="domain" description="Ras-GEF" evidence="4">
    <location>
        <begin position="207"/>
        <end position="444"/>
    </location>
</feature>
<dbReference type="Gene3D" id="1.10.840.10">
    <property type="entry name" value="Ras guanine-nucleotide exchange factors catalytic domain"/>
    <property type="match status" value="1"/>
</dbReference>
<evidence type="ECO:0000256" key="2">
    <source>
        <dbReference type="PROSITE-ProRule" id="PRU00168"/>
    </source>
</evidence>
<reference evidence="5" key="1">
    <citation type="submission" date="2021-12" db="EMBL/GenBank/DDBJ databases">
        <authorList>
            <person name="King R."/>
        </authorList>
    </citation>
    <scope>NUCLEOTIDE SEQUENCE</scope>
</reference>
<dbReference type="PROSITE" id="PS50003">
    <property type="entry name" value="PH_DOMAIN"/>
    <property type="match status" value="1"/>
</dbReference>
<organism evidence="5 6">
    <name type="scientific">Bemisia tabaci</name>
    <name type="common">Sweetpotato whitefly</name>
    <name type="synonym">Aleurodes tabaci</name>
    <dbReference type="NCBI Taxonomy" id="7038"/>
    <lineage>
        <taxon>Eukaryota</taxon>
        <taxon>Metazoa</taxon>
        <taxon>Ecdysozoa</taxon>
        <taxon>Arthropoda</taxon>
        <taxon>Hexapoda</taxon>
        <taxon>Insecta</taxon>
        <taxon>Pterygota</taxon>
        <taxon>Neoptera</taxon>
        <taxon>Paraneoptera</taxon>
        <taxon>Hemiptera</taxon>
        <taxon>Sternorrhyncha</taxon>
        <taxon>Aleyrodoidea</taxon>
        <taxon>Aleyrodidae</taxon>
        <taxon>Aleyrodinae</taxon>
        <taxon>Bemisia</taxon>
    </lineage>
</organism>
<accession>A0A9P0AKL9</accession>
<name>A0A9P0AKL9_BEMTA</name>
<dbReference type="InterPro" id="IPR001895">
    <property type="entry name" value="RASGEF_cat_dom"/>
</dbReference>
<dbReference type="SUPFAM" id="SSF48366">
    <property type="entry name" value="Ras GEF"/>
    <property type="match status" value="1"/>
</dbReference>
<keyword evidence="6" id="KW-1185">Reference proteome</keyword>
<evidence type="ECO:0000256" key="1">
    <source>
        <dbReference type="ARBA" id="ARBA00022658"/>
    </source>
</evidence>
<proteinExistence type="predicted"/>
<dbReference type="AlphaFoldDB" id="A0A9P0AKL9"/>
<dbReference type="CDD" id="cd00155">
    <property type="entry name" value="RasGEF"/>
    <property type="match status" value="1"/>
</dbReference>